<dbReference type="InterPro" id="IPR000847">
    <property type="entry name" value="LysR_HTH_N"/>
</dbReference>
<evidence type="ECO:0000256" key="3">
    <source>
        <dbReference type="ARBA" id="ARBA00023125"/>
    </source>
</evidence>
<name>T1XMY6_VARPD</name>
<dbReference type="GO" id="GO:0003700">
    <property type="term" value="F:DNA-binding transcription factor activity"/>
    <property type="evidence" value="ECO:0007669"/>
    <property type="project" value="InterPro"/>
</dbReference>
<dbReference type="FunFam" id="1.10.10.10:FF:000001">
    <property type="entry name" value="LysR family transcriptional regulator"/>
    <property type="match status" value="1"/>
</dbReference>
<dbReference type="GO" id="GO:0005829">
    <property type="term" value="C:cytosol"/>
    <property type="evidence" value="ECO:0007669"/>
    <property type="project" value="TreeGrafter"/>
</dbReference>
<keyword evidence="3" id="KW-0238">DNA-binding</keyword>
<dbReference type="SUPFAM" id="SSF53850">
    <property type="entry name" value="Periplasmic binding protein-like II"/>
    <property type="match status" value="1"/>
</dbReference>
<proteinExistence type="inferred from homology"/>
<dbReference type="AlphaFoldDB" id="T1XMY6"/>
<evidence type="ECO:0000259" key="5">
    <source>
        <dbReference type="PROSITE" id="PS50931"/>
    </source>
</evidence>
<dbReference type="HOGENOM" id="CLU_039613_6_0_4"/>
<evidence type="ECO:0000256" key="2">
    <source>
        <dbReference type="ARBA" id="ARBA00023015"/>
    </source>
</evidence>
<reference evidence="6 7" key="1">
    <citation type="submission" date="2012-10" db="EMBL/GenBank/DDBJ databases">
        <title>Genome sequence of Variovorax paradoxus B4.</title>
        <authorList>
            <person name="Schuldes J."/>
            <person name="Brandt U."/>
            <person name="Hiessl S."/>
            <person name="Wuebbeler J.H."/>
            <person name="Thuermer A."/>
            <person name="Steinbuechel A."/>
            <person name="Daniel R."/>
        </authorList>
    </citation>
    <scope>NUCLEOTIDE SEQUENCE [LARGE SCALE GENOMIC DNA]</scope>
    <source>
        <strain evidence="6 7">B4</strain>
    </source>
</reference>
<keyword evidence="2" id="KW-0805">Transcription regulation</keyword>
<dbReference type="Pfam" id="PF00126">
    <property type="entry name" value="HTH_1"/>
    <property type="match status" value="1"/>
</dbReference>
<comment type="similarity">
    <text evidence="1">Belongs to the LysR transcriptional regulatory family.</text>
</comment>
<dbReference type="Gene3D" id="1.10.10.10">
    <property type="entry name" value="Winged helix-like DNA-binding domain superfamily/Winged helix DNA-binding domain"/>
    <property type="match status" value="1"/>
</dbReference>
<dbReference type="PROSITE" id="PS50931">
    <property type="entry name" value="HTH_LYSR"/>
    <property type="match status" value="1"/>
</dbReference>
<gene>
    <name evidence="6" type="ORF">VAPA_2c10730</name>
</gene>
<dbReference type="PANTHER" id="PTHR30419:SF8">
    <property type="entry name" value="NITROGEN ASSIMILATION TRANSCRIPTIONAL ACTIVATOR-RELATED"/>
    <property type="match status" value="1"/>
</dbReference>
<evidence type="ECO:0000256" key="4">
    <source>
        <dbReference type="ARBA" id="ARBA00023163"/>
    </source>
</evidence>
<dbReference type="InterPro" id="IPR050950">
    <property type="entry name" value="HTH-type_LysR_regulators"/>
</dbReference>
<dbReference type="Pfam" id="PF03466">
    <property type="entry name" value="LysR_substrate"/>
    <property type="match status" value="1"/>
</dbReference>
<dbReference type="CDD" id="cd08440">
    <property type="entry name" value="PBP2_LTTR_like_4"/>
    <property type="match status" value="1"/>
</dbReference>
<keyword evidence="4" id="KW-0804">Transcription</keyword>
<dbReference type="SUPFAM" id="SSF46785">
    <property type="entry name" value="Winged helix' DNA-binding domain"/>
    <property type="match status" value="1"/>
</dbReference>
<dbReference type="Proteomes" id="UP000016223">
    <property type="component" value="Chromosome 2"/>
</dbReference>
<feature type="domain" description="HTH lysR-type" evidence="5">
    <location>
        <begin position="24"/>
        <end position="81"/>
    </location>
</feature>
<dbReference type="PATRIC" id="fig|1246301.3.peg.6588"/>
<protein>
    <submittedName>
        <fullName evidence="6">Transcriptional regulator, LysR family</fullName>
    </submittedName>
</protein>
<dbReference type="InterPro" id="IPR036388">
    <property type="entry name" value="WH-like_DNA-bd_sf"/>
</dbReference>
<evidence type="ECO:0000313" key="7">
    <source>
        <dbReference type="Proteomes" id="UP000016223"/>
    </source>
</evidence>
<evidence type="ECO:0000313" key="6">
    <source>
        <dbReference type="EMBL" id="AGU53629.1"/>
    </source>
</evidence>
<sequence>MISKRAVGVNCKYQSYFCLKRMNFDLADLRAFLSVADFSSFRAASDNLHLSQSALSRRIDKLESALGVALFNRTTRKVELTTIGRAFVPKARSVMRELEDALVGIKEVTDRVSGQVTIACVPSAVGYFLPAAIKQFHEAYPRVRIRLVDESSAEILVAVARGDADFGLTYIGTQEPDIDFEPLLEERFVVACPVGHPLARQKRVTWAELAQHEYVTLAQGSGNRFLIDQALSHVESKPQWFCEVRHVPALVSLVEAGLGLGVVPRLAMPPKGHAGLVSIPLEGPKVTRLIGLIRRRGREFMPSAQLFYDMLLKTRRKSSVG</sequence>
<dbReference type="PANTHER" id="PTHR30419">
    <property type="entry name" value="HTH-TYPE TRANSCRIPTIONAL REGULATOR YBHD"/>
    <property type="match status" value="1"/>
</dbReference>
<dbReference type="InterPro" id="IPR005119">
    <property type="entry name" value="LysR_subst-bd"/>
</dbReference>
<dbReference type="GO" id="GO:0003677">
    <property type="term" value="F:DNA binding"/>
    <property type="evidence" value="ECO:0007669"/>
    <property type="project" value="UniProtKB-KW"/>
</dbReference>
<dbReference type="PRINTS" id="PR00039">
    <property type="entry name" value="HTHLYSR"/>
</dbReference>
<dbReference type="EMBL" id="CP003912">
    <property type="protein sequence ID" value="AGU53629.1"/>
    <property type="molecule type" value="Genomic_DNA"/>
</dbReference>
<evidence type="ECO:0000256" key="1">
    <source>
        <dbReference type="ARBA" id="ARBA00009437"/>
    </source>
</evidence>
<accession>T1XMY6</accession>
<dbReference type="Gene3D" id="3.40.190.10">
    <property type="entry name" value="Periplasmic binding protein-like II"/>
    <property type="match status" value="2"/>
</dbReference>
<dbReference type="InterPro" id="IPR036390">
    <property type="entry name" value="WH_DNA-bd_sf"/>
</dbReference>
<organism evidence="6 7">
    <name type="scientific">Variovorax paradoxus B4</name>
    <dbReference type="NCBI Taxonomy" id="1246301"/>
    <lineage>
        <taxon>Bacteria</taxon>
        <taxon>Pseudomonadati</taxon>
        <taxon>Pseudomonadota</taxon>
        <taxon>Betaproteobacteria</taxon>
        <taxon>Burkholderiales</taxon>
        <taxon>Comamonadaceae</taxon>
        <taxon>Variovorax</taxon>
    </lineage>
</organism>
<dbReference type="KEGG" id="vpd:VAPA_2c10730"/>